<evidence type="ECO:0000256" key="5">
    <source>
        <dbReference type="ARBA" id="ARBA00023125"/>
    </source>
</evidence>
<dbReference type="InterPro" id="IPR036388">
    <property type="entry name" value="WH-like_DNA-bd_sf"/>
</dbReference>
<name>A0A9D1AFY6_9FIRM</name>
<comment type="subcellular location">
    <subcellularLocation>
        <location evidence="1 7">Cytoplasm</location>
    </subcellularLocation>
</comment>
<gene>
    <name evidence="7 11" type="primary">argR</name>
    <name evidence="11" type="ORF">IAB90_03670</name>
</gene>
<sequence length="150" mass="16804">MYRNARQAKILEIISKYEIETQEELCNELNKLNFNVTQATISRDIKDLKLYKVAGTVKKYKYASLDGAQEELSPRMLNLFRECVLSINSANNLIVIKTMRGNGQSGGSFVDSLQIDEIIGCVAGDDTVLVIVDSTEHTPAVTNKLKEYLL</sequence>
<evidence type="ECO:0000259" key="9">
    <source>
        <dbReference type="Pfam" id="PF01316"/>
    </source>
</evidence>
<dbReference type="GO" id="GO:0051259">
    <property type="term" value="P:protein complex oligomerization"/>
    <property type="evidence" value="ECO:0007669"/>
    <property type="project" value="InterPro"/>
</dbReference>
<evidence type="ECO:0000256" key="1">
    <source>
        <dbReference type="ARBA" id="ARBA00004496"/>
    </source>
</evidence>
<keyword evidence="5 7" id="KW-0238">DNA-binding</keyword>
<evidence type="ECO:0000256" key="3">
    <source>
        <dbReference type="ARBA" id="ARBA00022490"/>
    </source>
</evidence>
<evidence type="ECO:0000259" key="10">
    <source>
        <dbReference type="Pfam" id="PF02863"/>
    </source>
</evidence>
<evidence type="ECO:0000256" key="2">
    <source>
        <dbReference type="ARBA" id="ARBA00008316"/>
    </source>
</evidence>
<dbReference type="GO" id="GO:0034618">
    <property type="term" value="F:arginine binding"/>
    <property type="evidence" value="ECO:0007669"/>
    <property type="project" value="InterPro"/>
</dbReference>
<comment type="function">
    <text evidence="7">Regulates arginine biosynthesis genes.</text>
</comment>
<dbReference type="Gene3D" id="3.30.1360.40">
    <property type="match status" value="1"/>
</dbReference>
<dbReference type="GO" id="GO:0003677">
    <property type="term" value="F:DNA binding"/>
    <property type="evidence" value="ECO:0007669"/>
    <property type="project" value="UniProtKB-KW"/>
</dbReference>
<reference evidence="11" key="2">
    <citation type="journal article" date="2021" name="PeerJ">
        <title>Extensive microbial diversity within the chicken gut microbiome revealed by metagenomics and culture.</title>
        <authorList>
            <person name="Gilroy R."/>
            <person name="Ravi A."/>
            <person name="Getino M."/>
            <person name="Pursley I."/>
            <person name="Horton D.L."/>
            <person name="Alikhan N.F."/>
            <person name="Baker D."/>
            <person name="Gharbi K."/>
            <person name="Hall N."/>
            <person name="Watson M."/>
            <person name="Adriaenssens E.M."/>
            <person name="Foster-Nyarko E."/>
            <person name="Jarju S."/>
            <person name="Secka A."/>
            <person name="Antonio M."/>
            <person name="Oren A."/>
            <person name="Chaudhuri R.R."/>
            <person name="La Ragione R."/>
            <person name="Hildebrand F."/>
            <person name="Pallen M.J."/>
        </authorList>
    </citation>
    <scope>NUCLEOTIDE SEQUENCE</scope>
    <source>
        <strain evidence="11">ChiW25-3613</strain>
    </source>
</reference>
<evidence type="ECO:0000256" key="8">
    <source>
        <dbReference type="NCBIfam" id="TIGR01529"/>
    </source>
</evidence>
<dbReference type="InterPro" id="IPR020899">
    <property type="entry name" value="Arg_repress_C"/>
</dbReference>
<evidence type="ECO:0000256" key="4">
    <source>
        <dbReference type="ARBA" id="ARBA00023015"/>
    </source>
</evidence>
<dbReference type="Pfam" id="PF01316">
    <property type="entry name" value="Arg_repressor"/>
    <property type="match status" value="1"/>
</dbReference>
<keyword evidence="7" id="KW-0055">Arginine biosynthesis</keyword>
<comment type="caution">
    <text evidence="11">The sequence shown here is derived from an EMBL/GenBank/DDBJ whole genome shotgun (WGS) entry which is preliminary data.</text>
</comment>
<comment type="similarity">
    <text evidence="2 7">Belongs to the ArgR family.</text>
</comment>
<dbReference type="GO" id="GO:0003700">
    <property type="term" value="F:DNA-binding transcription factor activity"/>
    <property type="evidence" value="ECO:0007669"/>
    <property type="project" value="UniProtKB-UniRule"/>
</dbReference>
<dbReference type="GO" id="GO:0006526">
    <property type="term" value="P:L-arginine biosynthetic process"/>
    <property type="evidence" value="ECO:0007669"/>
    <property type="project" value="UniProtKB-KW"/>
</dbReference>
<dbReference type="AlphaFoldDB" id="A0A9D1AFY6"/>
<dbReference type="InterPro" id="IPR001669">
    <property type="entry name" value="Arg_repress"/>
</dbReference>
<protein>
    <recommendedName>
        <fullName evidence="7 8">Arginine repressor</fullName>
    </recommendedName>
</protein>
<evidence type="ECO:0000256" key="7">
    <source>
        <dbReference type="HAMAP-Rule" id="MF_00173"/>
    </source>
</evidence>
<comment type="pathway">
    <text evidence="7">Amino-acid biosynthesis; L-arginine biosynthesis [regulation].</text>
</comment>
<dbReference type="PANTHER" id="PTHR34471">
    <property type="entry name" value="ARGININE REPRESSOR"/>
    <property type="match status" value="1"/>
</dbReference>
<accession>A0A9D1AFY6</accession>
<dbReference type="GO" id="GO:1900079">
    <property type="term" value="P:regulation of arginine biosynthetic process"/>
    <property type="evidence" value="ECO:0007669"/>
    <property type="project" value="UniProtKB-UniRule"/>
</dbReference>
<keyword evidence="7" id="KW-0028">Amino-acid biosynthesis</keyword>
<keyword evidence="3 7" id="KW-0963">Cytoplasm</keyword>
<reference evidence="11" key="1">
    <citation type="submission" date="2020-10" db="EMBL/GenBank/DDBJ databases">
        <authorList>
            <person name="Gilroy R."/>
        </authorList>
    </citation>
    <scope>NUCLEOTIDE SEQUENCE</scope>
    <source>
        <strain evidence="11">ChiW25-3613</strain>
    </source>
</reference>
<dbReference type="SUPFAM" id="SSF46785">
    <property type="entry name" value="Winged helix' DNA-binding domain"/>
    <property type="match status" value="1"/>
</dbReference>
<dbReference type="EMBL" id="DVHB01000062">
    <property type="protein sequence ID" value="HIR39462.1"/>
    <property type="molecule type" value="Genomic_DNA"/>
</dbReference>
<dbReference type="Gene3D" id="1.10.10.10">
    <property type="entry name" value="Winged helix-like DNA-binding domain superfamily/Winged helix DNA-binding domain"/>
    <property type="match status" value="1"/>
</dbReference>
<dbReference type="PRINTS" id="PR01467">
    <property type="entry name" value="ARGREPRESSOR"/>
</dbReference>
<dbReference type="Pfam" id="PF02863">
    <property type="entry name" value="Arg_repressor_C"/>
    <property type="match status" value="1"/>
</dbReference>
<evidence type="ECO:0000313" key="11">
    <source>
        <dbReference type="EMBL" id="HIR39462.1"/>
    </source>
</evidence>
<feature type="domain" description="Arginine repressor DNA-binding" evidence="9">
    <location>
        <begin position="1"/>
        <end position="63"/>
    </location>
</feature>
<feature type="domain" description="Arginine repressor C-terminal" evidence="10">
    <location>
        <begin position="80"/>
        <end position="146"/>
    </location>
</feature>
<dbReference type="GO" id="GO:0005737">
    <property type="term" value="C:cytoplasm"/>
    <property type="evidence" value="ECO:0007669"/>
    <property type="project" value="UniProtKB-SubCell"/>
</dbReference>
<keyword evidence="4 7" id="KW-0805">Transcription regulation</keyword>
<dbReference type="PANTHER" id="PTHR34471:SF1">
    <property type="entry name" value="ARGININE REPRESSOR"/>
    <property type="match status" value="1"/>
</dbReference>
<dbReference type="InterPro" id="IPR020900">
    <property type="entry name" value="Arg_repress_DNA-bd"/>
</dbReference>
<dbReference type="InterPro" id="IPR036390">
    <property type="entry name" value="WH_DNA-bd_sf"/>
</dbReference>
<dbReference type="HAMAP" id="MF_00173">
    <property type="entry name" value="Arg_repressor"/>
    <property type="match status" value="1"/>
</dbReference>
<dbReference type="InterPro" id="IPR036251">
    <property type="entry name" value="Arg_repress_C_sf"/>
</dbReference>
<keyword evidence="6 7" id="KW-0804">Transcription</keyword>
<keyword evidence="7" id="KW-0678">Repressor</keyword>
<evidence type="ECO:0000256" key="6">
    <source>
        <dbReference type="ARBA" id="ARBA00023163"/>
    </source>
</evidence>
<evidence type="ECO:0000313" key="12">
    <source>
        <dbReference type="Proteomes" id="UP000824179"/>
    </source>
</evidence>
<proteinExistence type="inferred from homology"/>
<dbReference type="Proteomes" id="UP000824179">
    <property type="component" value="Unassembled WGS sequence"/>
</dbReference>
<dbReference type="SUPFAM" id="SSF55252">
    <property type="entry name" value="C-terminal domain of arginine repressor"/>
    <property type="match status" value="1"/>
</dbReference>
<dbReference type="NCBIfam" id="TIGR01529">
    <property type="entry name" value="argR_whole"/>
    <property type="match status" value="1"/>
</dbReference>
<organism evidence="11 12">
    <name type="scientific">Candidatus Coproplasma stercoripullorum</name>
    <dbReference type="NCBI Taxonomy" id="2840751"/>
    <lineage>
        <taxon>Bacteria</taxon>
        <taxon>Bacillati</taxon>
        <taxon>Bacillota</taxon>
        <taxon>Clostridia</taxon>
        <taxon>Eubacteriales</taxon>
        <taxon>Candidatus Coproplasma</taxon>
    </lineage>
</organism>